<dbReference type="Proteomes" id="UP000054495">
    <property type="component" value="Unassembled WGS sequence"/>
</dbReference>
<sequence>MLLSSMSPPEVFVNGNGSRNATLAEQLIIFSRSPVIAKKSVEDYSANRDTIANDCENSFYGDLIVFCWCDYVPFLQFPVHQAKLERRNQGI</sequence>
<evidence type="ECO:0000313" key="2">
    <source>
        <dbReference type="Proteomes" id="UP000054495"/>
    </source>
</evidence>
<accession>A0A0D6LB98</accession>
<dbReference type="AlphaFoldDB" id="A0A0D6LB98"/>
<evidence type="ECO:0000313" key="1">
    <source>
        <dbReference type="EMBL" id="EPB68508.1"/>
    </source>
</evidence>
<protein>
    <submittedName>
        <fullName evidence="1">Uncharacterized protein</fullName>
    </submittedName>
</protein>
<gene>
    <name evidence="1" type="ORF">ANCCEY_12411</name>
</gene>
<name>A0A0D6LB98_9BILA</name>
<keyword evidence="2" id="KW-1185">Reference proteome</keyword>
<dbReference type="EMBL" id="KE125426">
    <property type="protein sequence ID" value="EPB68508.1"/>
    <property type="molecule type" value="Genomic_DNA"/>
</dbReference>
<proteinExistence type="predicted"/>
<reference evidence="1 2" key="1">
    <citation type="submission" date="2013-05" db="EMBL/GenBank/DDBJ databases">
        <title>Draft genome of the parasitic nematode Anyclostoma ceylanicum.</title>
        <authorList>
            <person name="Mitreva M."/>
        </authorList>
    </citation>
    <scope>NUCLEOTIDE SEQUENCE [LARGE SCALE GENOMIC DNA]</scope>
</reference>
<organism evidence="1 2">
    <name type="scientific">Ancylostoma ceylanicum</name>
    <dbReference type="NCBI Taxonomy" id="53326"/>
    <lineage>
        <taxon>Eukaryota</taxon>
        <taxon>Metazoa</taxon>
        <taxon>Ecdysozoa</taxon>
        <taxon>Nematoda</taxon>
        <taxon>Chromadorea</taxon>
        <taxon>Rhabditida</taxon>
        <taxon>Rhabditina</taxon>
        <taxon>Rhabditomorpha</taxon>
        <taxon>Strongyloidea</taxon>
        <taxon>Ancylostomatidae</taxon>
        <taxon>Ancylostomatinae</taxon>
        <taxon>Ancylostoma</taxon>
    </lineage>
</organism>